<evidence type="ECO:0008006" key="3">
    <source>
        <dbReference type="Google" id="ProtNLM"/>
    </source>
</evidence>
<dbReference type="Proteomes" id="UP000231333">
    <property type="component" value="Unassembled WGS sequence"/>
</dbReference>
<name>A0A2H0QXT1_9BACT</name>
<reference evidence="1 2" key="1">
    <citation type="submission" date="2017-09" db="EMBL/GenBank/DDBJ databases">
        <title>Depth-based differentiation of microbial function through sediment-hosted aquifers and enrichment of novel symbionts in the deep terrestrial subsurface.</title>
        <authorList>
            <person name="Probst A.J."/>
            <person name="Ladd B."/>
            <person name="Jarett J.K."/>
            <person name="Geller-Mcgrath D.E."/>
            <person name="Sieber C.M."/>
            <person name="Emerson J.B."/>
            <person name="Anantharaman K."/>
            <person name="Thomas B.C."/>
            <person name="Malmstrom R."/>
            <person name="Stieglmeier M."/>
            <person name="Klingl A."/>
            <person name="Woyke T."/>
            <person name="Ryan C.M."/>
            <person name="Banfield J.F."/>
        </authorList>
    </citation>
    <scope>NUCLEOTIDE SEQUENCE [LARGE SCALE GENOMIC DNA]</scope>
    <source>
        <strain evidence="1">CG10_big_fil_rev_8_21_14_0_10_42_12</strain>
    </source>
</reference>
<accession>A0A2H0QXT1</accession>
<organism evidence="1 2">
    <name type="scientific">Candidatus Zambryskibacteria bacterium CG10_big_fil_rev_8_21_14_0_10_42_12</name>
    <dbReference type="NCBI Taxonomy" id="1975115"/>
    <lineage>
        <taxon>Bacteria</taxon>
        <taxon>Candidatus Zambryskiibacteriota</taxon>
    </lineage>
</organism>
<dbReference type="Gene3D" id="3.30.428.10">
    <property type="entry name" value="HIT-like"/>
    <property type="match status" value="1"/>
</dbReference>
<evidence type="ECO:0000313" key="2">
    <source>
        <dbReference type="Proteomes" id="UP000231333"/>
    </source>
</evidence>
<dbReference type="EMBL" id="PCXL01000009">
    <property type="protein sequence ID" value="PIR38614.1"/>
    <property type="molecule type" value="Genomic_DNA"/>
</dbReference>
<dbReference type="AlphaFoldDB" id="A0A2H0QXT1"/>
<dbReference type="InterPro" id="IPR036265">
    <property type="entry name" value="HIT-like_sf"/>
</dbReference>
<sequence length="146" mass="17757">MNFKFRSPEQDKVYQTYKATNPMEAMLANWEDRIVEEFTHWVIIKNKFPWDKFAKTHHLLVPKRRFAKADDMNVEEEKELKEIRKKIRTTYDMFIENLTGTLNHIYHPHLIIFKEETDPIYYEIEKEIENLHTKHRTTDAQYPASV</sequence>
<protein>
    <recommendedName>
        <fullName evidence="3">HIT domain-containing protein</fullName>
    </recommendedName>
</protein>
<comment type="caution">
    <text evidence="1">The sequence shown here is derived from an EMBL/GenBank/DDBJ whole genome shotgun (WGS) entry which is preliminary data.</text>
</comment>
<dbReference type="SUPFAM" id="SSF54197">
    <property type="entry name" value="HIT-like"/>
    <property type="match status" value="1"/>
</dbReference>
<proteinExistence type="predicted"/>
<gene>
    <name evidence="1" type="ORF">COV34_00875</name>
</gene>
<evidence type="ECO:0000313" key="1">
    <source>
        <dbReference type="EMBL" id="PIR38614.1"/>
    </source>
</evidence>